<protein>
    <recommendedName>
        <fullName evidence="3">Secreted protein</fullName>
    </recommendedName>
</protein>
<keyword evidence="2" id="KW-1185">Reference proteome</keyword>
<comment type="caution">
    <text evidence="1">The sequence shown here is derived from an EMBL/GenBank/DDBJ whole genome shotgun (WGS) entry which is preliminary data.</text>
</comment>
<sequence length="80" mass="9128">MKLFHSNLFHGCLLLFVFFVVNLLEAVFSLSQLVDAPHIHNVIRFFPCPPGVIRFLLTSTIVYKGYLCLGDSLFTIVRDI</sequence>
<reference evidence="1 2" key="1">
    <citation type="submission" date="2022-05" db="EMBL/GenBank/DDBJ databases">
        <authorList>
            <consortium name="Genoscope - CEA"/>
            <person name="William W."/>
        </authorList>
    </citation>
    <scope>NUCLEOTIDE SEQUENCE [LARGE SCALE GENOMIC DNA]</scope>
</reference>
<dbReference type="EMBL" id="CALNXI010000160">
    <property type="protein sequence ID" value="CAH3020820.1"/>
    <property type="molecule type" value="Genomic_DNA"/>
</dbReference>
<gene>
    <name evidence="1" type="ORF">PEVE_00008830</name>
</gene>
<evidence type="ECO:0008006" key="3">
    <source>
        <dbReference type="Google" id="ProtNLM"/>
    </source>
</evidence>
<organism evidence="1 2">
    <name type="scientific">Porites evermanni</name>
    <dbReference type="NCBI Taxonomy" id="104178"/>
    <lineage>
        <taxon>Eukaryota</taxon>
        <taxon>Metazoa</taxon>
        <taxon>Cnidaria</taxon>
        <taxon>Anthozoa</taxon>
        <taxon>Hexacorallia</taxon>
        <taxon>Scleractinia</taxon>
        <taxon>Fungiina</taxon>
        <taxon>Poritidae</taxon>
        <taxon>Porites</taxon>
    </lineage>
</organism>
<dbReference type="Proteomes" id="UP001159427">
    <property type="component" value="Unassembled WGS sequence"/>
</dbReference>
<proteinExistence type="predicted"/>
<name>A0ABN8LXW2_9CNID</name>
<evidence type="ECO:0000313" key="1">
    <source>
        <dbReference type="EMBL" id="CAH3020820.1"/>
    </source>
</evidence>
<evidence type="ECO:0000313" key="2">
    <source>
        <dbReference type="Proteomes" id="UP001159427"/>
    </source>
</evidence>
<accession>A0ABN8LXW2</accession>